<dbReference type="InterPro" id="IPR010730">
    <property type="entry name" value="HET"/>
</dbReference>
<reference evidence="2 3" key="1">
    <citation type="journal article" date="2016" name="Nat. Commun.">
        <title>Ectomycorrhizal ecology is imprinted in the genome of the dominant symbiotic fungus Cenococcum geophilum.</title>
        <authorList>
            <consortium name="DOE Joint Genome Institute"/>
            <person name="Peter M."/>
            <person name="Kohler A."/>
            <person name="Ohm R.A."/>
            <person name="Kuo A."/>
            <person name="Krutzmann J."/>
            <person name="Morin E."/>
            <person name="Arend M."/>
            <person name="Barry K.W."/>
            <person name="Binder M."/>
            <person name="Choi C."/>
            <person name="Clum A."/>
            <person name="Copeland A."/>
            <person name="Grisel N."/>
            <person name="Haridas S."/>
            <person name="Kipfer T."/>
            <person name="LaButti K."/>
            <person name="Lindquist E."/>
            <person name="Lipzen A."/>
            <person name="Maire R."/>
            <person name="Meier B."/>
            <person name="Mihaltcheva S."/>
            <person name="Molinier V."/>
            <person name="Murat C."/>
            <person name="Poggeler S."/>
            <person name="Quandt C.A."/>
            <person name="Sperisen C."/>
            <person name="Tritt A."/>
            <person name="Tisserant E."/>
            <person name="Crous P.W."/>
            <person name="Henrissat B."/>
            <person name="Nehls U."/>
            <person name="Egli S."/>
            <person name="Spatafora J.W."/>
            <person name="Grigoriev I.V."/>
            <person name="Martin F.M."/>
        </authorList>
    </citation>
    <scope>NUCLEOTIDE SEQUENCE [LARGE SCALE GENOMIC DNA]</scope>
    <source>
        <strain evidence="2 3">CBS 207.34</strain>
    </source>
</reference>
<feature type="domain" description="Heterokaryon incompatibility" evidence="1">
    <location>
        <begin position="55"/>
        <end position="180"/>
    </location>
</feature>
<protein>
    <submittedName>
        <fullName evidence="2">HET-domain-containing protein</fullName>
    </submittedName>
</protein>
<proteinExistence type="predicted"/>
<accession>A0A8E2JSC3</accession>
<name>A0A8E2JSC3_9PEZI</name>
<dbReference type="OrthoDB" id="194358at2759"/>
<dbReference type="PANTHER" id="PTHR24148">
    <property type="entry name" value="ANKYRIN REPEAT DOMAIN-CONTAINING PROTEIN 39 HOMOLOG-RELATED"/>
    <property type="match status" value="1"/>
</dbReference>
<dbReference type="EMBL" id="KV749829">
    <property type="protein sequence ID" value="OCL07607.1"/>
    <property type="molecule type" value="Genomic_DNA"/>
</dbReference>
<sequence length="180" mass="20786">MEPVDDHRNDGAYANSSLPRDNLSIRLLHILPTLETNGLIRCNFIPTRLDAAIPYEALSYCWGDPKKVAQISVNGEPFHVGKNLFSALGVLCHPDTTRTIWIDAICINQNDRKEKGHQVEMMREIYSRSIRAIVWLGPGDFFTHEAIEAESRPIYWIESSYENNYSSVLKLLRRPWFRRI</sequence>
<gene>
    <name evidence="2" type="ORF">AOQ84DRAFT_408598</name>
</gene>
<keyword evidence="3" id="KW-1185">Reference proteome</keyword>
<dbReference type="Pfam" id="PF06985">
    <property type="entry name" value="HET"/>
    <property type="match status" value="1"/>
</dbReference>
<evidence type="ECO:0000313" key="3">
    <source>
        <dbReference type="Proteomes" id="UP000250140"/>
    </source>
</evidence>
<dbReference type="Proteomes" id="UP000250140">
    <property type="component" value="Unassembled WGS sequence"/>
</dbReference>
<dbReference type="PANTHER" id="PTHR24148:SF64">
    <property type="entry name" value="HETEROKARYON INCOMPATIBILITY DOMAIN-CONTAINING PROTEIN"/>
    <property type="match status" value="1"/>
</dbReference>
<dbReference type="InterPro" id="IPR052895">
    <property type="entry name" value="HetReg/Transcr_Mod"/>
</dbReference>
<evidence type="ECO:0000259" key="1">
    <source>
        <dbReference type="Pfam" id="PF06985"/>
    </source>
</evidence>
<feature type="non-terminal residue" evidence="2">
    <location>
        <position position="180"/>
    </location>
</feature>
<evidence type="ECO:0000313" key="2">
    <source>
        <dbReference type="EMBL" id="OCL07607.1"/>
    </source>
</evidence>
<organism evidence="2 3">
    <name type="scientific">Glonium stellatum</name>
    <dbReference type="NCBI Taxonomy" id="574774"/>
    <lineage>
        <taxon>Eukaryota</taxon>
        <taxon>Fungi</taxon>
        <taxon>Dikarya</taxon>
        <taxon>Ascomycota</taxon>
        <taxon>Pezizomycotina</taxon>
        <taxon>Dothideomycetes</taxon>
        <taxon>Pleosporomycetidae</taxon>
        <taxon>Gloniales</taxon>
        <taxon>Gloniaceae</taxon>
        <taxon>Glonium</taxon>
    </lineage>
</organism>
<dbReference type="AlphaFoldDB" id="A0A8E2JSC3"/>